<evidence type="ECO:0000313" key="2">
    <source>
        <dbReference type="Proteomes" id="UP001500298"/>
    </source>
</evidence>
<dbReference type="Pfam" id="PF14054">
    <property type="entry name" value="DUF4249"/>
    <property type="match status" value="1"/>
</dbReference>
<name>A0ABP9DM15_9BACT</name>
<dbReference type="InterPro" id="IPR025345">
    <property type="entry name" value="DUF4249"/>
</dbReference>
<dbReference type="Proteomes" id="UP001500298">
    <property type="component" value="Unassembled WGS sequence"/>
</dbReference>
<evidence type="ECO:0008006" key="3">
    <source>
        <dbReference type="Google" id="ProtNLM"/>
    </source>
</evidence>
<dbReference type="PROSITE" id="PS51257">
    <property type="entry name" value="PROKAR_LIPOPROTEIN"/>
    <property type="match status" value="1"/>
</dbReference>
<dbReference type="RefSeq" id="WP_345374137.1">
    <property type="nucleotide sequence ID" value="NZ_BAABJX010000055.1"/>
</dbReference>
<proteinExistence type="predicted"/>
<protein>
    <recommendedName>
        <fullName evidence="3">DUF4249 domain-containing protein</fullName>
    </recommendedName>
</protein>
<keyword evidence="2" id="KW-1185">Reference proteome</keyword>
<reference evidence="2" key="1">
    <citation type="journal article" date="2019" name="Int. J. Syst. Evol. Microbiol.">
        <title>The Global Catalogue of Microorganisms (GCM) 10K type strain sequencing project: providing services to taxonomists for standard genome sequencing and annotation.</title>
        <authorList>
            <consortium name="The Broad Institute Genomics Platform"/>
            <consortium name="The Broad Institute Genome Sequencing Center for Infectious Disease"/>
            <person name="Wu L."/>
            <person name="Ma J."/>
        </authorList>
    </citation>
    <scope>NUCLEOTIDE SEQUENCE [LARGE SCALE GENOMIC DNA]</scope>
    <source>
        <strain evidence="2">JCM 18326</strain>
    </source>
</reference>
<gene>
    <name evidence="1" type="ORF">GCM10023331_34890</name>
</gene>
<evidence type="ECO:0000313" key="1">
    <source>
        <dbReference type="EMBL" id="GAA4847184.1"/>
    </source>
</evidence>
<comment type="caution">
    <text evidence="1">The sequence shown here is derived from an EMBL/GenBank/DDBJ whole genome shotgun (WGS) entry which is preliminary data.</text>
</comment>
<sequence>MKLLNTTFGLLILLGGVACEKVIDVDLEEGQTQYVVDAFITNELAPQEIRLTYTKPYLQKTIADPVFDAEVLVETVGTGSVRIFTDADRDGVYTWKPTNRQECFKLNNRDQEDVISANYDKQYRLQVKHGPYHFEAYTSLERVPRLDSLKYLWERSGVPYAESILAEVWATDFKGKNDFYWLKTWKNEEFLNMGEEMILIHDVSQEYNSNPSLDGITFLSPVRYGVNPAIETDQLGQKKAYSNGDSIYIELHSLTETSYFLLSELKRNMTTGGLFAAPVSNVPTNIIPMNQVSKGKVVGVFSGSAVSSFGARINE</sequence>
<organism evidence="1 2">
    <name type="scientific">Algivirga pacifica</name>
    <dbReference type="NCBI Taxonomy" id="1162670"/>
    <lineage>
        <taxon>Bacteria</taxon>
        <taxon>Pseudomonadati</taxon>
        <taxon>Bacteroidota</taxon>
        <taxon>Cytophagia</taxon>
        <taxon>Cytophagales</taxon>
        <taxon>Flammeovirgaceae</taxon>
        <taxon>Algivirga</taxon>
    </lineage>
</organism>
<dbReference type="EMBL" id="BAABJX010000055">
    <property type="protein sequence ID" value="GAA4847184.1"/>
    <property type="molecule type" value="Genomic_DNA"/>
</dbReference>
<accession>A0ABP9DM15</accession>